<feature type="domain" description="YheO-like" evidence="1">
    <location>
        <begin position="16"/>
        <end position="123"/>
    </location>
</feature>
<gene>
    <name evidence="3" type="ORF">SAMN02745973_01960</name>
</gene>
<keyword evidence="3" id="KW-0238">DNA-binding</keyword>
<reference evidence="3 4" key="1">
    <citation type="submission" date="2017-02" db="EMBL/GenBank/DDBJ databases">
        <authorList>
            <person name="Peterson S.W."/>
        </authorList>
    </citation>
    <scope>NUCLEOTIDE SEQUENCE [LARGE SCALE GENOMIC DNA]</scope>
    <source>
        <strain evidence="3 4">DSM 15102</strain>
    </source>
</reference>
<evidence type="ECO:0000259" key="2">
    <source>
        <dbReference type="Pfam" id="PF13309"/>
    </source>
</evidence>
<organism evidence="3 4">
    <name type="scientific">Garciella nitratireducens DSM 15102</name>
    <dbReference type="NCBI Taxonomy" id="1121911"/>
    <lineage>
        <taxon>Bacteria</taxon>
        <taxon>Bacillati</taxon>
        <taxon>Bacillota</taxon>
        <taxon>Clostridia</taxon>
        <taxon>Eubacteriales</taxon>
        <taxon>Eubacteriaceae</taxon>
        <taxon>Garciella</taxon>
    </lineage>
</organism>
<dbReference type="EMBL" id="FUWV01000015">
    <property type="protein sequence ID" value="SJZ87532.1"/>
    <property type="molecule type" value="Genomic_DNA"/>
</dbReference>
<dbReference type="Proteomes" id="UP000196365">
    <property type="component" value="Unassembled WGS sequence"/>
</dbReference>
<dbReference type="AlphaFoldDB" id="A0A1T4P7V6"/>
<keyword evidence="4" id="KW-1185">Reference proteome</keyword>
<dbReference type="Pfam" id="PF13309">
    <property type="entry name" value="HTH_22"/>
    <property type="match status" value="1"/>
</dbReference>
<dbReference type="InterPro" id="IPR039445">
    <property type="entry name" value="DauR-like_HTH"/>
</dbReference>
<dbReference type="OrthoDB" id="9796595at2"/>
<proteinExistence type="predicted"/>
<name>A0A1T4P7V6_9FIRM</name>
<evidence type="ECO:0000313" key="4">
    <source>
        <dbReference type="Proteomes" id="UP000196365"/>
    </source>
</evidence>
<sequence>MHAKFSKLTQTDKNILQSYIILAEGLADYLGKHYEIIVHNLEDLEHSVIGIFNGFHSGRKVGAPITDLALSMLQDIKKKEGTLYQSYFTKNKRGEDLKSTTIIIQGENQRIIGLLCINMYLDTSFKEIVKNFVPFEQLTPSSLPSAHENLAKSVEELIDDTVEEVQMSVYQDSSIPVNLKTKEITRILYSRGIFNLKNSVERTANILGITKNTIYMHLRHLKKQEENLSNNW</sequence>
<dbReference type="GO" id="GO:0003677">
    <property type="term" value="F:DNA binding"/>
    <property type="evidence" value="ECO:0007669"/>
    <property type="project" value="UniProtKB-KW"/>
</dbReference>
<feature type="domain" description="Transcriptional regulator DauR-like HTH" evidence="2">
    <location>
        <begin position="164"/>
        <end position="219"/>
    </location>
</feature>
<evidence type="ECO:0000313" key="3">
    <source>
        <dbReference type="EMBL" id="SJZ87532.1"/>
    </source>
</evidence>
<evidence type="ECO:0000259" key="1">
    <source>
        <dbReference type="Pfam" id="PF08348"/>
    </source>
</evidence>
<protein>
    <submittedName>
        <fullName evidence="3">Predicted transcriptional regulator YheO, contains PAS and DNA-binding HTH domains</fullName>
    </submittedName>
</protein>
<dbReference type="InterPro" id="IPR013559">
    <property type="entry name" value="YheO"/>
</dbReference>
<dbReference type="PANTHER" id="PTHR35568">
    <property type="entry name" value="TRANSCRIPTIONAL REGULATOR DAUR"/>
    <property type="match status" value="1"/>
</dbReference>
<dbReference type="PANTHER" id="PTHR35568:SF1">
    <property type="entry name" value="TRANSCRIPTIONAL REGULATOR DAUR"/>
    <property type="match status" value="1"/>
</dbReference>
<dbReference type="RefSeq" id="WP_087679318.1">
    <property type="nucleotide sequence ID" value="NZ_FUWV01000015.1"/>
</dbReference>
<dbReference type="InterPro" id="IPR039446">
    <property type="entry name" value="DauR-like"/>
</dbReference>
<accession>A0A1T4P7V6</accession>
<dbReference type="Pfam" id="PF08348">
    <property type="entry name" value="PAS_6"/>
    <property type="match status" value="1"/>
</dbReference>